<comment type="subcellular location">
    <subcellularLocation>
        <location evidence="2">Cytoplasm</location>
        <location evidence="2">Cytosol</location>
    </subcellularLocation>
    <subcellularLocation>
        <location evidence="2">Nucleus</location>
    </subcellularLocation>
</comment>
<name>A0A7I4CY42_PHYPA</name>
<dbReference type="GO" id="GO:0005829">
    <property type="term" value="C:cytosol"/>
    <property type="evidence" value="ECO:0007669"/>
    <property type="project" value="UniProtKB-SubCell"/>
</dbReference>
<dbReference type="GO" id="GO:0009927">
    <property type="term" value="F:histidine phosphotransfer kinase activity"/>
    <property type="evidence" value="ECO:0007669"/>
    <property type="project" value="UniProtKB-UniRule"/>
</dbReference>
<keyword evidence="1 2" id="KW-0902">Two-component regulatory system</keyword>
<gene>
    <name evidence="3" type="primary">LOC112279199</name>
</gene>
<evidence type="ECO:0000256" key="2">
    <source>
        <dbReference type="RuleBase" id="RU369004"/>
    </source>
</evidence>
<evidence type="ECO:0000256" key="1">
    <source>
        <dbReference type="ARBA" id="ARBA00023012"/>
    </source>
</evidence>
<dbReference type="InterPro" id="IPR045871">
    <property type="entry name" value="AHP1-5/YPD1"/>
</dbReference>
<protein>
    <recommendedName>
        <fullName evidence="2">Histidine-containing phosphotransfer protein</fullName>
    </recommendedName>
</protein>
<dbReference type="EMBL" id="ABEU02000002">
    <property type="status" value="NOT_ANNOTATED_CDS"/>
    <property type="molecule type" value="Genomic_DNA"/>
</dbReference>
<dbReference type="EnsemblPlants" id="Pp3c2_13560V3.2">
    <property type="protein sequence ID" value="Pp3c2_13560V3.2"/>
    <property type="gene ID" value="Pp3c2_13560"/>
</dbReference>
<keyword evidence="2" id="KW-0932">Cytokinin signaling pathway</keyword>
<dbReference type="Gramene" id="Pp3c2_13560V3.2">
    <property type="protein sequence ID" value="Pp3c2_13560V3.2"/>
    <property type="gene ID" value="Pp3c2_13560"/>
</dbReference>
<dbReference type="AlphaFoldDB" id="A0A7I4CY42"/>
<proteinExistence type="predicted"/>
<evidence type="ECO:0000313" key="3">
    <source>
        <dbReference type="EnsemblPlants" id="Pp3c2_13560V3.2"/>
    </source>
</evidence>
<reference evidence="3 4" key="1">
    <citation type="journal article" date="2008" name="Science">
        <title>The Physcomitrella genome reveals evolutionary insights into the conquest of land by plants.</title>
        <authorList>
            <person name="Rensing S."/>
            <person name="Lang D."/>
            <person name="Zimmer A."/>
            <person name="Terry A."/>
            <person name="Salamov A."/>
            <person name="Shapiro H."/>
            <person name="Nishiyama T."/>
            <person name="Perroud P.-F."/>
            <person name="Lindquist E."/>
            <person name="Kamisugi Y."/>
            <person name="Tanahashi T."/>
            <person name="Sakakibara K."/>
            <person name="Fujita T."/>
            <person name="Oishi K."/>
            <person name="Shin-I T."/>
            <person name="Kuroki Y."/>
            <person name="Toyoda A."/>
            <person name="Suzuki Y."/>
            <person name="Hashimoto A."/>
            <person name="Yamaguchi K."/>
            <person name="Sugano A."/>
            <person name="Kohara Y."/>
            <person name="Fujiyama A."/>
            <person name="Anterola A."/>
            <person name="Aoki S."/>
            <person name="Ashton N."/>
            <person name="Barbazuk W.B."/>
            <person name="Barker E."/>
            <person name="Bennetzen J."/>
            <person name="Bezanilla M."/>
            <person name="Blankenship R."/>
            <person name="Cho S.H."/>
            <person name="Dutcher S."/>
            <person name="Estelle M."/>
            <person name="Fawcett J.A."/>
            <person name="Gundlach H."/>
            <person name="Hanada K."/>
            <person name="Heyl A."/>
            <person name="Hicks K.A."/>
            <person name="Hugh J."/>
            <person name="Lohr M."/>
            <person name="Mayer K."/>
            <person name="Melkozernov A."/>
            <person name="Murata T."/>
            <person name="Nelson D."/>
            <person name="Pils B."/>
            <person name="Prigge M."/>
            <person name="Reiss B."/>
            <person name="Renner T."/>
            <person name="Rombauts S."/>
            <person name="Rushton P."/>
            <person name="Sanderfoot A."/>
            <person name="Schween G."/>
            <person name="Shiu S.-H."/>
            <person name="Stueber K."/>
            <person name="Theodoulou F.L."/>
            <person name="Tu H."/>
            <person name="Van de Peer Y."/>
            <person name="Verrier P.J."/>
            <person name="Waters E."/>
            <person name="Wood A."/>
            <person name="Yang L."/>
            <person name="Cove D."/>
            <person name="Cuming A."/>
            <person name="Hasebe M."/>
            <person name="Lucas S."/>
            <person name="Mishler D.B."/>
            <person name="Reski R."/>
            <person name="Grigoriev I."/>
            <person name="Quatrano R.S."/>
            <person name="Boore J.L."/>
        </authorList>
    </citation>
    <scope>NUCLEOTIDE SEQUENCE [LARGE SCALE GENOMIC DNA]</scope>
    <source>
        <strain evidence="3 4">cv. Gransden 2004</strain>
    </source>
</reference>
<comment type="function">
    <text evidence="2">Functions as a two-component phosphorelay mediators between cytokinin sensor histidine kinases and response regulators (B-type ARRs). Plays an important role in propagating cytokinin signal transduction.</text>
</comment>
<reference evidence="3 4" key="2">
    <citation type="journal article" date="2018" name="Plant J.">
        <title>The Physcomitrella patens chromosome-scale assembly reveals moss genome structure and evolution.</title>
        <authorList>
            <person name="Lang D."/>
            <person name="Ullrich K.K."/>
            <person name="Murat F."/>
            <person name="Fuchs J."/>
            <person name="Jenkins J."/>
            <person name="Haas F.B."/>
            <person name="Piednoel M."/>
            <person name="Gundlach H."/>
            <person name="Van Bel M."/>
            <person name="Meyberg R."/>
            <person name="Vives C."/>
            <person name="Morata J."/>
            <person name="Symeonidi A."/>
            <person name="Hiss M."/>
            <person name="Muchero W."/>
            <person name="Kamisugi Y."/>
            <person name="Saleh O."/>
            <person name="Blanc G."/>
            <person name="Decker E.L."/>
            <person name="van Gessel N."/>
            <person name="Grimwood J."/>
            <person name="Hayes R.D."/>
            <person name="Graham S.W."/>
            <person name="Gunter L.E."/>
            <person name="McDaniel S.F."/>
            <person name="Hoernstein S.N.W."/>
            <person name="Larsson A."/>
            <person name="Li F.W."/>
            <person name="Perroud P.F."/>
            <person name="Phillips J."/>
            <person name="Ranjan P."/>
            <person name="Rokshar D.S."/>
            <person name="Rothfels C.J."/>
            <person name="Schneider L."/>
            <person name="Shu S."/>
            <person name="Stevenson D.W."/>
            <person name="Thummler F."/>
            <person name="Tillich M."/>
            <person name="Villarreal Aguilar J.C."/>
            <person name="Widiez T."/>
            <person name="Wong G.K."/>
            <person name="Wymore A."/>
            <person name="Zhang Y."/>
            <person name="Zimmer A.D."/>
            <person name="Quatrano R.S."/>
            <person name="Mayer K.F.X."/>
            <person name="Goodstein D."/>
            <person name="Casacuberta J.M."/>
            <person name="Vandepoele K."/>
            <person name="Reski R."/>
            <person name="Cuming A.C."/>
            <person name="Tuskan G.A."/>
            <person name="Maumus F."/>
            <person name="Salse J."/>
            <person name="Schmutz J."/>
            <person name="Rensing S.A."/>
        </authorList>
    </citation>
    <scope>NUCLEOTIDE SEQUENCE [LARGE SCALE GENOMIC DNA]</scope>
    <source>
        <strain evidence="3 4">cv. Gransden 2004</strain>
    </source>
</reference>
<reference evidence="3" key="3">
    <citation type="submission" date="2020-12" db="UniProtKB">
        <authorList>
            <consortium name="EnsemblPlants"/>
        </authorList>
    </citation>
    <scope>IDENTIFICATION</scope>
</reference>
<comment type="domain">
    <text evidence="2">Histidine-containing phosphotransfer domain (HPt) contains an active histidine that mediates the phosphotransfer.</text>
</comment>
<dbReference type="Proteomes" id="UP000006727">
    <property type="component" value="Chromosome 2"/>
</dbReference>
<dbReference type="SUPFAM" id="SSF47226">
    <property type="entry name" value="Histidine-containing phosphotransfer domain, HPT domain"/>
    <property type="match status" value="1"/>
</dbReference>
<dbReference type="GO" id="GO:0043424">
    <property type="term" value="F:protein histidine kinase binding"/>
    <property type="evidence" value="ECO:0007669"/>
    <property type="project" value="UniProtKB-UniRule"/>
</dbReference>
<keyword evidence="4" id="KW-1185">Reference proteome</keyword>
<dbReference type="PANTHER" id="PTHR28242:SF52">
    <property type="entry name" value="PHOSPHORELAY INTERMEDIATE PROTEIN YPD1"/>
    <property type="match status" value="1"/>
</dbReference>
<dbReference type="GO" id="GO:0005634">
    <property type="term" value="C:nucleus"/>
    <property type="evidence" value="ECO:0007669"/>
    <property type="project" value="UniProtKB-SubCell"/>
</dbReference>
<accession>A0A7I4CY42</accession>
<organism evidence="3 4">
    <name type="scientific">Physcomitrium patens</name>
    <name type="common">Spreading-leaved earth moss</name>
    <name type="synonym">Physcomitrella patens</name>
    <dbReference type="NCBI Taxonomy" id="3218"/>
    <lineage>
        <taxon>Eukaryota</taxon>
        <taxon>Viridiplantae</taxon>
        <taxon>Streptophyta</taxon>
        <taxon>Embryophyta</taxon>
        <taxon>Bryophyta</taxon>
        <taxon>Bryophytina</taxon>
        <taxon>Bryopsida</taxon>
        <taxon>Funariidae</taxon>
        <taxon>Funariales</taxon>
        <taxon>Funariaceae</taxon>
        <taxon>Physcomitrium</taxon>
    </lineage>
</organism>
<sequence length="229" mass="25112">MFHSVSERFRAAWIFLSGVWFSYWAVRIREGEEKQGSLAGFARAVVGGVSHLATCARRGRGGCEQKQPVMAEDAKKAKLVAPVVDGPGGSAVVQPSAAPAAAAAPVALPPPEPEKKVEEEQVDYSVDELLAQHQDLVDSLLAEGILDDQFTQLQMLQDESNPGFVEEVVTLFFDDSEKLLNNLTDSLKTDPIDYKTVDGHVHQFKGSSSRYAYMVVQCTNVWVGRYHCN</sequence>
<dbReference type="Gene3D" id="1.20.120.160">
    <property type="entry name" value="HPT domain"/>
    <property type="match status" value="1"/>
</dbReference>
<dbReference type="GO" id="GO:0009736">
    <property type="term" value="P:cytokinin-activated signaling pathway"/>
    <property type="evidence" value="ECO:0007669"/>
    <property type="project" value="UniProtKB-KW"/>
</dbReference>
<evidence type="ECO:0000313" key="4">
    <source>
        <dbReference type="Proteomes" id="UP000006727"/>
    </source>
</evidence>
<dbReference type="GO" id="GO:0000160">
    <property type="term" value="P:phosphorelay signal transduction system"/>
    <property type="evidence" value="ECO:0007669"/>
    <property type="project" value="UniProtKB-UniRule"/>
</dbReference>
<dbReference type="InterPro" id="IPR036641">
    <property type="entry name" value="HPT_dom_sf"/>
</dbReference>
<dbReference type="PANTHER" id="PTHR28242">
    <property type="entry name" value="PHOSPHORELAY INTERMEDIATE PROTEIN YPD1"/>
    <property type="match status" value="1"/>
</dbReference>